<dbReference type="InterPro" id="IPR014284">
    <property type="entry name" value="RNA_pol_sigma-70_dom"/>
</dbReference>
<comment type="caution">
    <text evidence="8">The sequence shown here is derived from an EMBL/GenBank/DDBJ whole genome shotgun (WGS) entry which is preliminary data.</text>
</comment>
<gene>
    <name evidence="8" type="ORF">HP552_03655</name>
</gene>
<name>A0A7Y6BUE7_9BACL</name>
<dbReference type="Pfam" id="PF04542">
    <property type="entry name" value="Sigma70_r2"/>
    <property type="match status" value="1"/>
</dbReference>
<dbReference type="GO" id="GO:0016987">
    <property type="term" value="F:sigma factor activity"/>
    <property type="evidence" value="ECO:0007669"/>
    <property type="project" value="UniProtKB-KW"/>
</dbReference>
<dbReference type="Gene3D" id="1.10.1740.10">
    <property type="match status" value="1"/>
</dbReference>
<evidence type="ECO:0000256" key="4">
    <source>
        <dbReference type="ARBA" id="ARBA00023125"/>
    </source>
</evidence>
<dbReference type="InterPro" id="IPR007627">
    <property type="entry name" value="RNA_pol_sigma70_r2"/>
</dbReference>
<accession>A0A7Y6BUE7</accession>
<dbReference type="GO" id="GO:0006352">
    <property type="term" value="P:DNA-templated transcription initiation"/>
    <property type="evidence" value="ECO:0007669"/>
    <property type="project" value="InterPro"/>
</dbReference>
<feature type="domain" description="RNA polymerase sigma-70 region 2" evidence="6">
    <location>
        <begin position="1"/>
        <end position="68"/>
    </location>
</feature>
<dbReference type="Pfam" id="PF08281">
    <property type="entry name" value="Sigma70_r4_2"/>
    <property type="match status" value="1"/>
</dbReference>
<comment type="similarity">
    <text evidence="1">Belongs to the sigma-70 factor family. ECF subfamily.</text>
</comment>
<dbReference type="Gene3D" id="1.10.10.10">
    <property type="entry name" value="Winged helix-like DNA-binding domain superfamily/Winged helix DNA-binding domain"/>
    <property type="match status" value="1"/>
</dbReference>
<feature type="domain" description="RNA polymerase sigma factor 70 region 4 type 2" evidence="7">
    <location>
        <begin position="97"/>
        <end position="147"/>
    </location>
</feature>
<evidence type="ECO:0000313" key="9">
    <source>
        <dbReference type="Proteomes" id="UP000526125"/>
    </source>
</evidence>
<dbReference type="InterPro" id="IPR013324">
    <property type="entry name" value="RNA_pol_sigma_r3/r4-like"/>
</dbReference>
<dbReference type="InterPro" id="IPR036388">
    <property type="entry name" value="WH-like_DNA-bd_sf"/>
</dbReference>
<keyword evidence="4" id="KW-0238">DNA-binding</keyword>
<evidence type="ECO:0000256" key="3">
    <source>
        <dbReference type="ARBA" id="ARBA00023082"/>
    </source>
</evidence>
<organism evidence="8 9">
    <name type="scientific">Paenibacillus xylanilyticus</name>
    <dbReference type="NCBI Taxonomy" id="248903"/>
    <lineage>
        <taxon>Bacteria</taxon>
        <taxon>Bacillati</taxon>
        <taxon>Bacillota</taxon>
        <taxon>Bacilli</taxon>
        <taxon>Bacillales</taxon>
        <taxon>Paenibacillaceae</taxon>
        <taxon>Paenibacillus</taxon>
    </lineage>
</organism>
<protein>
    <submittedName>
        <fullName evidence="8">RNA polymerase sigma factor</fullName>
    </submittedName>
</protein>
<dbReference type="PANTHER" id="PTHR43133:SF8">
    <property type="entry name" value="RNA POLYMERASE SIGMA FACTOR HI_1459-RELATED"/>
    <property type="match status" value="1"/>
</dbReference>
<evidence type="ECO:0000259" key="7">
    <source>
        <dbReference type="Pfam" id="PF08281"/>
    </source>
</evidence>
<dbReference type="EMBL" id="JABMCB010000142">
    <property type="protein sequence ID" value="NUU74360.1"/>
    <property type="molecule type" value="Genomic_DNA"/>
</dbReference>
<dbReference type="Proteomes" id="UP000526125">
    <property type="component" value="Unassembled WGS sequence"/>
</dbReference>
<evidence type="ECO:0000259" key="6">
    <source>
        <dbReference type="Pfam" id="PF04542"/>
    </source>
</evidence>
<dbReference type="SUPFAM" id="SSF88659">
    <property type="entry name" value="Sigma3 and sigma4 domains of RNA polymerase sigma factors"/>
    <property type="match status" value="1"/>
</dbReference>
<evidence type="ECO:0000313" key="8">
    <source>
        <dbReference type="EMBL" id="NUU74360.1"/>
    </source>
</evidence>
<proteinExistence type="inferred from homology"/>
<keyword evidence="9" id="KW-1185">Reference proteome</keyword>
<dbReference type="SUPFAM" id="SSF88946">
    <property type="entry name" value="Sigma2 domain of RNA polymerase sigma factors"/>
    <property type="match status" value="1"/>
</dbReference>
<dbReference type="PANTHER" id="PTHR43133">
    <property type="entry name" value="RNA POLYMERASE ECF-TYPE SIGMA FACTO"/>
    <property type="match status" value="1"/>
</dbReference>
<dbReference type="InterPro" id="IPR013249">
    <property type="entry name" value="RNA_pol_sigma70_r4_t2"/>
</dbReference>
<evidence type="ECO:0000256" key="2">
    <source>
        <dbReference type="ARBA" id="ARBA00023015"/>
    </source>
</evidence>
<dbReference type="GO" id="GO:0003677">
    <property type="term" value="F:DNA binding"/>
    <property type="evidence" value="ECO:0007669"/>
    <property type="project" value="UniProtKB-KW"/>
</dbReference>
<dbReference type="NCBIfam" id="TIGR02937">
    <property type="entry name" value="sigma70-ECF"/>
    <property type="match status" value="1"/>
</dbReference>
<evidence type="ECO:0000256" key="1">
    <source>
        <dbReference type="ARBA" id="ARBA00010641"/>
    </source>
</evidence>
<dbReference type="InterPro" id="IPR039425">
    <property type="entry name" value="RNA_pol_sigma-70-like"/>
</dbReference>
<keyword evidence="2" id="KW-0805">Transcription regulation</keyword>
<evidence type="ECO:0000256" key="5">
    <source>
        <dbReference type="ARBA" id="ARBA00023163"/>
    </source>
</evidence>
<dbReference type="AlphaFoldDB" id="A0A7Y6BUE7"/>
<sequence length="157" mass="18304">MYAEYFQPVYTFVLSLSQDAAVAEEITQDTFFKAMKKIDSFRGECKMSVWLCQIAKNSYFSYLDKQKRQAPTNELDYSVHAGETFEATLADKEQAFRIHQALHRLGEPYKEVFTLRVFGELPFAQISLLFGKTETWARVTFHRAKHQLIAKLEEEQT</sequence>
<keyword evidence="3" id="KW-0731">Sigma factor</keyword>
<reference evidence="8 9" key="1">
    <citation type="submission" date="2020-05" db="EMBL/GenBank/DDBJ databases">
        <title>Genome Sequencing of Type Strains.</title>
        <authorList>
            <person name="Lemaire J.F."/>
            <person name="Inderbitzin P."/>
            <person name="Gregorio O.A."/>
            <person name="Collins S.B."/>
            <person name="Wespe N."/>
            <person name="Knight-Connoni V."/>
        </authorList>
    </citation>
    <scope>NUCLEOTIDE SEQUENCE [LARGE SCALE GENOMIC DNA]</scope>
    <source>
        <strain evidence="8 9">LMG 21957</strain>
    </source>
</reference>
<keyword evidence="5" id="KW-0804">Transcription</keyword>
<dbReference type="InterPro" id="IPR013325">
    <property type="entry name" value="RNA_pol_sigma_r2"/>
</dbReference>